<feature type="domain" description="Phosphoribosyl-AMP cyclohydrolase" evidence="16">
    <location>
        <begin position="37"/>
        <end position="110"/>
    </location>
</feature>
<dbReference type="CDD" id="cd11534">
    <property type="entry name" value="NTP-PPase_HisIE_like"/>
    <property type="match status" value="1"/>
</dbReference>
<keyword evidence="13 15" id="KW-0368">Histidine biosynthesis</keyword>
<dbReference type="HAMAP" id="MF_01019">
    <property type="entry name" value="HisIE"/>
    <property type="match status" value="1"/>
</dbReference>
<dbReference type="SUPFAM" id="SSF101386">
    <property type="entry name" value="all-alpha NTP pyrophosphatases"/>
    <property type="match status" value="1"/>
</dbReference>
<accession>A0A3M8RDD3</accession>
<keyword evidence="10 15" id="KW-0547">Nucleotide-binding</keyword>
<dbReference type="InterPro" id="IPR002496">
    <property type="entry name" value="PRib_AMP_CycHydrolase_dom"/>
</dbReference>
<keyword evidence="9 15" id="KW-0028">Amino-acid biosynthesis</keyword>
<dbReference type="NCBIfam" id="TIGR03188">
    <property type="entry name" value="histidine_hisI"/>
    <property type="match status" value="1"/>
</dbReference>
<feature type="region of interest" description="Phosphoribosyl-ATP pyrophosphohydrolase" evidence="15">
    <location>
        <begin position="130"/>
        <end position="234"/>
    </location>
</feature>
<comment type="pathway">
    <text evidence="5 15">Amino-acid biosynthesis; L-histidine biosynthesis; L-histidine from 5-phospho-alpha-D-ribose 1-diphosphate: step 2/9.</text>
</comment>
<proteinExistence type="inferred from homology"/>
<evidence type="ECO:0000256" key="8">
    <source>
        <dbReference type="ARBA" id="ARBA00022490"/>
    </source>
</evidence>
<dbReference type="NCBIfam" id="NF002747">
    <property type="entry name" value="PRK02759.1"/>
    <property type="match status" value="1"/>
</dbReference>
<dbReference type="GO" id="GO:0005737">
    <property type="term" value="C:cytoplasm"/>
    <property type="evidence" value="ECO:0007669"/>
    <property type="project" value="UniProtKB-SubCell"/>
</dbReference>
<dbReference type="Pfam" id="PF01502">
    <property type="entry name" value="PRA-CH"/>
    <property type="match status" value="1"/>
</dbReference>
<organism evidence="17">
    <name type="scientific">Acidithiobacillus sulfuriphilus</name>
    <dbReference type="NCBI Taxonomy" id="1867749"/>
    <lineage>
        <taxon>Bacteria</taxon>
        <taxon>Pseudomonadati</taxon>
        <taxon>Pseudomonadota</taxon>
        <taxon>Acidithiobacillia</taxon>
        <taxon>Acidithiobacillales</taxon>
        <taxon>Acidithiobacillaceae</taxon>
        <taxon>Acidithiobacillus</taxon>
    </lineage>
</organism>
<dbReference type="EC" id="3.5.4.19" evidence="15"/>
<dbReference type="GO" id="GO:0005524">
    <property type="term" value="F:ATP binding"/>
    <property type="evidence" value="ECO:0007669"/>
    <property type="project" value="UniProtKB-KW"/>
</dbReference>
<dbReference type="SUPFAM" id="SSF141734">
    <property type="entry name" value="HisI-like"/>
    <property type="match status" value="1"/>
</dbReference>
<keyword evidence="8 15" id="KW-0963">Cytoplasm</keyword>
<dbReference type="FunFam" id="3.10.20.810:FF:000001">
    <property type="entry name" value="Histidine biosynthesis bifunctional protein HisIE"/>
    <property type="match status" value="1"/>
</dbReference>
<dbReference type="EC" id="3.6.1.31" evidence="15"/>
<evidence type="ECO:0000256" key="15">
    <source>
        <dbReference type="HAMAP-Rule" id="MF_01019"/>
    </source>
</evidence>
<comment type="caution">
    <text evidence="17">The sequence shown here is derived from an EMBL/GenBank/DDBJ whole genome shotgun (WGS) entry which is preliminary data.</text>
</comment>
<dbReference type="PANTHER" id="PTHR42945">
    <property type="entry name" value="HISTIDINE BIOSYNTHESIS BIFUNCTIONAL PROTEIN"/>
    <property type="match status" value="1"/>
</dbReference>
<reference evidence="17" key="1">
    <citation type="submission" date="2018-10" db="EMBL/GenBank/DDBJ databases">
        <title>Acidithiobacillus sulfuriphilus sp. nov.: an extremely acidophilic sulfur-oxidizing chemolithotroph isolated from a neutral pH environment.</title>
        <authorList>
            <person name="Falagan C."/>
            <person name="Moya-Beltran A."/>
            <person name="Quatrini R."/>
            <person name="Johnson D.B."/>
        </authorList>
    </citation>
    <scope>NUCLEOTIDE SEQUENCE [LARGE SCALE GENOMIC DNA]</scope>
    <source>
        <strain evidence="17">CJ-2</strain>
    </source>
</reference>
<keyword evidence="11 15" id="KW-0378">Hydrolase</keyword>
<dbReference type="RefSeq" id="WP_123102613.1">
    <property type="nucleotide sequence ID" value="NZ_CP127527.1"/>
</dbReference>
<dbReference type="HAMAP" id="MF_01021">
    <property type="entry name" value="HisI"/>
    <property type="match status" value="1"/>
</dbReference>
<evidence type="ECO:0000256" key="4">
    <source>
        <dbReference type="ARBA" id="ARBA00005169"/>
    </source>
</evidence>
<dbReference type="InterPro" id="IPR026660">
    <property type="entry name" value="PRA-CH"/>
</dbReference>
<keyword evidence="14 15" id="KW-0511">Multifunctional enzyme</keyword>
<comment type="subcellular location">
    <subcellularLocation>
        <location evidence="3 15">Cytoplasm</location>
    </subcellularLocation>
</comment>
<comment type="catalytic activity">
    <reaction evidence="2 15">
        <text>1-(5-phospho-beta-D-ribosyl)-ATP + H2O = 1-(5-phospho-beta-D-ribosyl)-5'-AMP + diphosphate + H(+)</text>
        <dbReference type="Rhea" id="RHEA:22828"/>
        <dbReference type="ChEBI" id="CHEBI:15377"/>
        <dbReference type="ChEBI" id="CHEBI:15378"/>
        <dbReference type="ChEBI" id="CHEBI:33019"/>
        <dbReference type="ChEBI" id="CHEBI:59457"/>
        <dbReference type="ChEBI" id="CHEBI:73183"/>
        <dbReference type="EC" id="3.6.1.31"/>
    </reaction>
</comment>
<dbReference type="UniPathway" id="UPA00031">
    <property type="reaction ID" value="UER00007"/>
</dbReference>
<comment type="similarity">
    <text evidence="6 15">In the C-terminal section; belongs to the PRA-PH family.</text>
</comment>
<evidence type="ECO:0000256" key="11">
    <source>
        <dbReference type="ARBA" id="ARBA00022801"/>
    </source>
</evidence>
<evidence type="ECO:0000259" key="16">
    <source>
        <dbReference type="Pfam" id="PF01502"/>
    </source>
</evidence>
<dbReference type="AlphaFoldDB" id="A0A3M8RDD3"/>
<evidence type="ECO:0000256" key="6">
    <source>
        <dbReference type="ARBA" id="ARBA00007731"/>
    </source>
</evidence>
<protein>
    <recommendedName>
        <fullName evidence="15">Histidine biosynthesis bifunctional protein HisIE</fullName>
    </recommendedName>
    <domain>
        <recommendedName>
            <fullName evidence="15">Phosphoribosyl-AMP cyclohydrolase</fullName>
            <shortName evidence="15">PRA-CH</shortName>
            <ecNumber evidence="15">3.5.4.19</ecNumber>
        </recommendedName>
    </domain>
    <domain>
        <recommendedName>
            <fullName evidence="15">Phosphoribosyl-ATP pyrophosphatase</fullName>
            <shortName evidence="15">PRA-PH</shortName>
            <ecNumber evidence="15">3.6.1.31</ecNumber>
        </recommendedName>
    </domain>
</protein>
<dbReference type="HAMAP" id="MF_01020">
    <property type="entry name" value="HisE"/>
    <property type="match status" value="1"/>
</dbReference>
<dbReference type="InterPro" id="IPR021130">
    <property type="entry name" value="PRib-ATP_PPHydrolase-like"/>
</dbReference>
<evidence type="ECO:0000256" key="12">
    <source>
        <dbReference type="ARBA" id="ARBA00022840"/>
    </source>
</evidence>
<evidence type="ECO:0000256" key="13">
    <source>
        <dbReference type="ARBA" id="ARBA00023102"/>
    </source>
</evidence>
<dbReference type="GO" id="GO:0000105">
    <property type="term" value="P:L-histidine biosynthetic process"/>
    <property type="evidence" value="ECO:0007669"/>
    <property type="project" value="UniProtKB-UniRule"/>
</dbReference>
<name>A0A3M8RDD3_9PROT</name>
<gene>
    <name evidence="15" type="primary">hisI</name>
    <name evidence="15" type="synonym">hisIE</name>
    <name evidence="17" type="ORF">EC580_04540</name>
</gene>
<dbReference type="InterPro" id="IPR038019">
    <property type="entry name" value="PRib_AMP_CycHydrolase_sf"/>
</dbReference>
<evidence type="ECO:0000256" key="2">
    <source>
        <dbReference type="ARBA" id="ARBA00001460"/>
    </source>
</evidence>
<dbReference type="GO" id="GO:0004635">
    <property type="term" value="F:phosphoribosyl-AMP cyclohydrolase activity"/>
    <property type="evidence" value="ECO:0007669"/>
    <property type="project" value="UniProtKB-UniRule"/>
</dbReference>
<dbReference type="Gene3D" id="1.10.287.1080">
    <property type="entry name" value="MazG-like"/>
    <property type="match status" value="1"/>
</dbReference>
<dbReference type="InterPro" id="IPR008179">
    <property type="entry name" value="HisE"/>
</dbReference>
<dbReference type="GO" id="GO:0004636">
    <property type="term" value="F:phosphoribosyl-ATP diphosphatase activity"/>
    <property type="evidence" value="ECO:0007669"/>
    <property type="project" value="UniProtKB-UniRule"/>
</dbReference>
<dbReference type="NCBIfam" id="NF001611">
    <property type="entry name" value="PRK00400.1-3"/>
    <property type="match status" value="1"/>
</dbReference>
<comment type="similarity">
    <text evidence="7 15">In the N-terminal section; belongs to the PRA-CH family.</text>
</comment>
<dbReference type="InterPro" id="IPR023019">
    <property type="entry name" value="His_synth_HisIE"/>
</dbReference>
<dbReference type="Gene3D" id="3.10.20.810">
    <property type="entry name" value="Phosphoribosyl-AMP cyclohydrolase"/>
    <property type="match status" value="1"/>
</dbReference>
<evidence type="ECO:0000313" key="17">
    <source>
        <dbReference type="EMBL" id="RNF66593.1"/>
    </source>
</evidence>
<dbReference type="OrthoDB" id="9795769at2"/>
<keyword evidence="12 15" id="KW-0067">ATP-binding</keyword>
<dbReference type="EMBL" id="RIZI01000138">
    <property type="protein sequence ID" value="RNF66593.1"/>
    <property type="molecule type" value="Genomic_DNA"/>
</dbReference>
<evidence type="ECO:0000256" key="1">
    <source>
        <dbReference type="ARBA" id="ARBA00000024"/>
    </source>
</evidence>
<evidence type="ECO:0000256" key="3">
    <source>
        <dbReference type="ARBA" id="ARBA00004496"/>
    </source>
</evidence>
<dbReference type="Pfam" id="PF01503">
    <property type="entry name" value="PRA-PH"/>
    <property type="match status" value="1"/>
</dbReference>
<comment type="pathway">
    <text evidence="4 15">Amino-acid biosynthesis; L-histidine biosynthesis; L-histidine from 5-phospho-alpha-D-ribose 1-diphosphate: step 3/9.</text>
</comment>
<evidence type="ECO:0000256" key="10">
    <source>
        <dbReference type="ARBA" id="ARBA00022741"/>
    </source>
</evidence>
<sequence length="234" mass="25079">MNPAAADSSAILQAVRWNSDGLVPAIAQDARTGQVLMLAWMNAEALIATLRDGLGTYWSRSRQGLWRKGESSGHYQRLVELRLDCDGDTILLRVIQEGPACHTGEQTCFFLGNPGAGGWQHQAPPAGSILQSLQATIQARRGADPGQSYVAQLLHSGQDRILKKVGEEAAEFLIACKNREAAPIVAEAADLVFHLMIALEEQGLHIDLVLGELARREGLSGLAEKAARQAAPAA</sequence>
<evidence type="ECO:0000256" key="9">
    <source>
        <dbReference type="ARBA" id="ARBA00022605"/>
    </source>
</evidence>
<evidence type="ECO:0000256" key="5">
    <source>
        <dbReference type="ARBA" id="ARBA00005204"/>
    </source>
</evidence>
<comment type="catalytic activity">
    <reaction evidence="1 15">
        <text>1-(5-phospho-beta-D-ribosyl)-5'-AMP + H2O = 1-(5-phospho-beta-D-ribosyl)-5-[(5-phospho-beta-D-ribosylamino)methylideneamino]imidazole-4-carboxamide</text>
        <dbReference type="Rhea" id="RHEA:20049"/>
        <dbReference type="ChEBI" id="CHEBI:15377"/>
        <dbReference type="ChEBI" id="CHEBI:58435"/>
        <dbReference type="ChEBI" id="CHEBI:59457"/>
        <dbReference type="EC" id="3.5.4.19"/>
    </reaction>
</comment>
<evidence type="ECO:0000256" key="14">
    <source>
        <dbReference type="ARBA" id="ARBA00023268"/>
    </source>
</evidence>
<dbReference type="PANTHER" id="PTHR42945:SF9">
    <property type="entry name" value="HISTIDINE BIOSYNTHESIS BIFUNCTIONAL PROTEIN HISIE"/>
    <property type="match status" value="1"/>
</dbReference>
<evidence type="ECO:0000256" key="7">
    <source>
        <dbReference type="ARBA" id="ARBA00008299"/>
    </source>
</evidence>
<dbReference type="NCBIfam" id="NF000768">
    <property type="entry name" value="PRK00051.1"/>
    <property type="match status" value="1"/>
</dbReference>
<feature type="region of interest" description="Phosphoribosyl-AMP cyclohydrolase" evidence="15">
    <location>
        <begin position="1"/>
        <end position="129"/>
    </location>
</feature>